<comment type="similarity">
    <text evidence="1">Belongs to the methyltransferase superfamily. PrmA family.</text>
</comment>
<dbReference type="Pfam" id="PF06325">
    <property type="entry name" value="PrmA"/>
    <property type="match status" value="1"/>
</dbReference>
<keyword evidence="6" id="KW-0687">Ribonucleoprotein</keyword>
<dbReference type="PANTHER" id="PTHR43648">
    <property type="entry name" value="ELECTRON TRANSFER FLAVOPROTEIN BETA SUBUNIT LYSINE METHYLTRANSFERASE"/>
    <property type="match status" value="1"/>
</dbReference>
<dbReference type="AlphaFoldDB" id="A0A3B0UQ97"/>
<keyword evidence="2" id="KW-0963">Cytoplasm</keyword>
<dbReference type="Gene3D" id="3.40.50.150">
    <property type="entry name" value="Vaccinia Virus protein VP39"/>
    <property type="match status" value="1"/>
</dbReference>
<dbReference type="HAMAP" id="MF_00735">
    <property type="entry name" value="Methyltr_PrmA"/>
    <property type="match status" value="1"/>
</dbReference>
<dbReference type="InterPro" id="IPR004498">
    <property type="entry name" value="Ribosomal_PrmA_MeTrfase"/>
</dbReference>
<dbReference type="GO" id="GO:0032259">
    <property type="term" value="P:methylation"/>
    <property type="evidence" value="ECO:0007669"/>
    <property type="project" value="UniProtKB-KW"/>
</dbReference>
<dbReference type="PANTHER" id="PTHR43648:SF1">
    <property type="entry name" value="ELECTRON TRANSFER FLAVOPROTEIN BETA SUBUNIT LYSINE METHYLTRANSFERASE"/>
    <property type="match status" value="1"/>
</dbReference>
<dbReference type="SUPFAM" id="SSF53335">
    <property type="entry name" value="S-adenosyl-L-methionine-dependent methyltransferases"/>
    <property type="match status" value="1"/>
</dbReference>
<reference evidence="6" key="1">
    <citation type="submission" date="2018-06" db="EMBL/GenBank/DDBJ databases">
        <authorList>
            <person name="Zhirakovskaya E."/>
        </authorList>
    </citation>
    <scope>NUCLEOTIDE SEQUENCE</scope>
</reference>
<evidence type="ECO:0000256" key="2">
    <source>
        <dbReference type="ARBA" id="ARBA00022490"/>
    </source>
</evidence>
<keyword evidence="3 6" id="KW-0489">Methyltransferase</keyword>
<dbReference type="GO" id="GO:0008276">
    <property type="term" value="F:protein methyltransferase activity"/>
    <property type="evidence" value="ECO:0007669"/>
    <property type="project" value="InterPro"/>
</dbReference>
<keyword evidence="5" id="KW-0949">S-adenosyl-L-methionine</keyword>
<gene>
    <name evidence="6" type="ORF">MNBD_ALPHA11-1574</name>
</gene>
<evidence type="ECO:0000256" key="1">
    <source>
        <dbReference type="ARBA" id="ARBA00009741"/>
    </source>
</evidence>
<dbReference type="EMBL" id="UOEQ01000411">
    <property type="protein sequence ID" value="VAW22324.1"/>
    <property type="molecule type" value="Genomic_DNA"/>
</dbReference>
<keyword evidence="4 6" id="KW-0808">Transferase</keyword>
<dbReference type="NCBIfam" id="NF001784">
    <property type="entry name" value="PRK00517.2-1"/>
    <property type="match status" value="1"/>
</dbReference>
<dbReference type="InterPro" id="IPR029063">
    <property type="entry name" value="SAM-dependent_MTases_sf"/>
</dbReference>
<keyword evidence="6" id="KW-0689">Ribosomal protein</keyword>
<dbReference type="InterPro" id="IPR050078">
    <property type="entry name" value="Ribosomal_L11_MeTrfase_PrmA"/>
</dbReference>
<proteinExistence type="inferred from homology"/>
<evidence type="ECO:0000256" key="5">
    <source>
        <dbReference type="ARBA" id="ARBA00022691"/>
    </source>
</evidence>
<accession>A0A3B0UQ97</accession>
<evidence type="ECO:0000313" key="6">
    <source>
        <dbReference type="EMBL" id="VAW22324.1"/>
    </source>
</evidence>
<evidence type="ECO:0000256" key="4">
    <source>
        <dbReference type="ARBA" id="ARBA00022679"/>
    </source>
</evidence>
<name>A0A3B0UQ97_9ZZZZ</name>
<dbReference type="GO" id="GO:0005840">
    <property type="term" value="C:ribosome"/>
    <property type="evidence" value="ECO:0007669"/>
    <property type="project" value="UniProtKB-KW"/>
</dbReference>
<sequence>MSQNHSPTPLSKEQVFALVDALSLDEGLTLSASAFEDKNGEWVFEATCDGAPDIERFAQIAQETLAGDVKFSAEKIDPEIDWVERSLKDLKPVTAGGFYIYASHNKGKPPKGTIPILIEAAQAFGTGHHQTTSGCLLAIHSVLKNQQPKTIIDIGTGTGVLAIALAKRLQRKIIASDNDPIAIKTTSENAQLNNVEKWIKPILAEGLRNEKIASNGPYDLIVANILATPLVLMTPDIARSANTGAAIIMSGILTSQAEKVIAACAEQQIALNQRIILDEWCTLVFEKT</sequence>
<protein>
    <submittedName>
        <fullName evidence="6">Ribosomal protein L11 methyltransferase</fullName>
    </submittedName>
</protein>
<dbReference type="CDD" id="cd02440">
    <property type="entry name" value="AdoMet_MTases"/>
    <property type="match status" value="1"/>
</dbReference>
<evidence type="ECO:0000256" key="3">
    <source>
        <dbReference type="ARBA" id="ARBA00022603"/>
    </source>
</evidence>
<organism evidence="6">
    <name type="scientific">hydrothermal vent metagenome</name>
    <dbReference type="NCBI Taxonomy" id="652676"/>
    <lineage>
        <taxon>unclassified sequences</taxon>
        <taxon>metagenomes</taxon>
        <taxon>ecological metagenomes</taxon>
    </lineage>
</organism>